<evidence type="ECO:0000313" key="9">
    <source>
        <dbReference type="Proteomes" id="UP000033608"/>
    </source>
</evidence>
<feature type="domain" description="Heparin-sulfate lyase N-terminal" evidence="6">
    <location>
        <begin position="158"/>
        <end position="284"/>
    </location>
</feature>
<evidence type="ECO:0000259" key="6">
    <source>
        <dbReference type="Pfam" id="PF16889"/>
    </source>
</evidence>
<dbReference type="Pfam" id="PF07940">
    <property type="entry name" value="Hepar_II_III_C"/>
    <property type="match status" value="1"/>
</dbReference>
<dbReference type="AlphaFoldDB" id="A0A0F5LAM2"/>
<keyword evidence="4" id="KW-0456">Lyase</keyword>
<dbReference type="Gene3D" id="2.70.98.70">
    <property type="match status" value="1"/>
</dbReference>
<reference evidence="8 10" key="2">
    <citation type="submission" date="2016-11" db="EMBL/GenBank/DDBJ databases">
        <authorList>
            <person name="Jaros S."/>
            <person name="Januszkiewicz K."/>
            <person name="Wedrychowicz H."/>
        </authorList>
    </citation>
    <scope>NUCLEOTIDE SEQUENCE [LARGE SCALE GENOMIC DNA]</scope>
    <source>
        <strain evidence="8 10">DSM 17137</strain>
    </source>
</reference>
<dbReference type="InterPro" id="IPR008929">
    <property type="entry name" value="Chondroitin_lyas"/>
</dbReference>
<dbReference type="PATRIC" id="fig|1121477.3.peg.289"/>
<dbReference type="PANTHER" id="PTHR39210:SF1">
    <property type="entry name" value="HEPARIN-SULFATE LYASE"/>
    <property type="match status" value="1"/>
</dbReference>
<gene>
    <name evidence="8" type="ORF">SAMN02745223_02327</name>
    <name evidence="7" type="ORF">VW29_17690</name>
</gene>
<proteinExistence type="predicted"/>
<dbReference type="EMBL" id="FQVC01000006">
    <property type="protein sequence ID" value="SHF31597.1"/>
    <property type="molecule type" value="Genomic_DNA"/>
</dbReference>
<dbReference type="Gene3D" id="1.50.10.100">
    <property type="entry name" value="Chondroitin AC/alginate lyase"/>
    <property type="match status" value="1"/>
</dbReference>
<keyword evidence="3" id="KW-0574">Periplasm</keyword>
<dbReference type="PANTHER" id="PTHR39210">
    <property type="entry name" value="HEPARIN-SULFATE LYASE"/>
    <property type="match status" value="1"/>
</dbReference>
<dbReference type="InterPro" id="IPR031680">
    <property type="entry name" value="Hepar_II_III_N"/>
</dbReference>
<keyword evidence="9" id="KW-1185">Reference proteome</keyword>
<evidence type="ECO:0000313" key="8">
    <source>
        <dbReference type="EMBL" id="SHF31597.1"/>
    </source>
</evidence>
<dbReference type="GO" id="GO:0016829">
    <property type="term" value="F:lyase activity"/>
    <property type="evidence" value="ECO:0007669"/>
    <property type="project" value="UniProtKB-KW"/>
</dbReference>
<evidence type="ECO:0000313" key="10">
    <source>
        <dbReference type="Proteomes" id="UP000184533"/>
    </source>
</evidence>
<organism evidence="7 9">
    <name type="scientific">Devosia limi DSM 17137</name>
    <dbReference type="NCBI Taxonomy" id="1121477"/>
    <lineage>
        <taxon>Bacteria</taxon>
        <taxon>Pseudomonadati</taxon>
        <taxon>Pseudomonadota</taxon>
        <taxon>Alphaproteobacteria</taxon>
        <taxon>Hyphomicrobiales</taxon>
        <taxon>Devosiaceae</taxon>
        <taxon>Devosia</taxon>
    </lineage>
</organism>
<evidence type="ECO:0000256" key="3">
    <source>
        <dbReference type="ARBA" id="ARBA00022764"/>
    </source>
</evidence>
<reference evidence="7 9" key="1">
    <citation type="submission" date="2015-03" db="EMBL/GenBank/DDBJ databases">
        <authorList>
            <person name="Hassan Y.I."/>
            <person name="Lepp D."/>
            <person name="Zhou T."/>
        </authorList>
    </citation>
    <scope>NUCLEOTIDE SEQUENCE [LARGE SCALE GENOMIC DNA]</scope>
    <source>
        <strain evidence="7 9">DSM 17137</strain>
    </source>
</reference>
<dbReference type="GO" id="GO:0042597">
    <property type="term" value="C:periplasmic space"/>
    <property type="evidence" value="ECO:0007669"/>
    <property type="project" value="UniProtKB-SubCell"/>
</dbReference>
<evidence type="ECO:0000256" key="1">
    <source>
        <dbReference type="ARBA" id="ARBA00004418"/>
    </source>
</evidence>
<name>A0A0F5LAM2_9HYPH</name>
<evidence type="ECO:0000256" key="2">
    <source>
        <dbReference type="ARBA" id="ARBA00022729"/>
    </source>
</evidence>
<dbReference type="SUPFAM" id="SSF48230">
    <property type="entry name" value="Chondroitin AC/alginate lyase"/>
    <property type="match status" value="1"/>
</dbReference>
<dbReference type="Proteomes" id="UP000184533">
    <property type="component" value="Unassembled WGS sequence"/>
</dbReference>
<dbReference type="Pfam" id="PF16889">
    <property type="entry name" value="Hepar_II_III_N"/>
    <property type="match status" value="1"/>
</dbReference>
<keyword evidence="2" id="KW-0732">Signal</keyword>
<dbReference type="OrthoDB" id="9763014at2"/>
<evidence type="ECO:0000256" key="4">
    <source>
        <dbReference type="ARBA" id="ARBA00023239"/>
    </source>
</evidence>
<evidence type="ECO:0000313" key="7">
    <source>
        <dbReference type="EMBL" id="KKB79393.1"/>
    </source>
</evidence>
<feature type="domain" description="Heparinase II/III-like C-terminal" evidence="5">
    <location>
        <begin position="308"/>
        <end position="527"/>
    </location>
</feature>
<dbReference type="InterPro" id="IPR012480">
    <property type="entry name" value="Hepar_II_III_C"/>
</dbReference>
<protein>
    <submittedName>
        <fullName evidence="8">Uncharacterized conserved protein, heparinase superfamily</fullName>
    </submittedName>
</protein>
<comment type="subcellular location">
    <subcellularLocation>
        <location evidence="1">Periplasm</location>
    </subcellularLocation>
</comment>
<sequence length="544" mass="60231">MLHRLRRYFATVRHLKPSQILGRLWFRAYRPKPDLRPAPAVRTIRDAIRPFAVRQASLTGPETVILLNRPGDVSTAAAWQDESNSLLWLYNLHYFDDLAAENAGGRTAWQRDLVNRWIAENPPVFGVGWEPYPTSLRIVNWIKWHLTVEPLSQQASASLAVQARHLRNRLEHHILGNHLLANAKALYLAGAYFSGREAHIWLSLGRRLLERQLQEQILDDGAHFELSPMYHLIVLEDLLDVVNIGRAYDLPLPSGIEGAVEKMLAWSRVMRHPDGDIPFFNDATLGIAPAPAELDAYGVRLDLAPATTPDPAAMMSASGYVRLQAQDAVLFADLAAVGPSYLPGHAHADTLSFELSIGGERVFVNGGTSVYGLSAERGRQRGTAAHTTLSIDGVNSSDVWAGFRVGRRASPQLLAYTKGEPTILAAEHDGYVHRPGAPRHKRQWELDARFLAVTDTVSGSGVHLLEAFYHLHPDIKPEDTSNGLSLRLSYGRLMTVVVPSDCQAELIPSTWHPGFGIALPSHALRVSRNVALPASVHVSFHWDV</sequence>
<dbReference type="STRING" id="1121477.SAMN02745223_02327"/>
<accession>A0A0F5LAM2</accession>
<evidence type="ECO:0000259" key="5">
    <source>
        <dbReference type="Pfam" id="PF07940"/>
    </source>
</evidence>
<dbReference type="EMBL" id="LAJF01000112">
    <property type="protein sequence ID" value="KKB79393.1"/>
    <property type="molecule type" value="Genomic_DNA"/>
</dbReference>
<dbReference type="Proteomes" id="UP000033608">
    <property type="component" value="Unassembled WGS sequence"/>
</dbReference>